<dbReference type="Proteomes" id="UP001071777">
    <property type="component" value="Unassembled WGS sequence"/>
</dbReference>
<protein>
    <submittedName>
        <fullName evidence="1">Uncharacterized protein</fullName>
    </submittedName>
</protein>
<evidence type="ECO:0000313" key="2">
    <source>
        <dbReference type="Proteomes" id="UP001071777"/>
    </source>
</evidence>
<keyword evidence="2" id="KW-1185">Reference proteome</keyword>
<gene>
    <name evidence="1" type="ORF">OJ252_3710</name>
</gene>
<evidence type="ECO:0000313" key="1">
    <source>
        <dbReference type="EMBL" id="KAJ1604487.1"/>
    </source>
</evidence>
<reference evidence="1" key="1">
    <citation type="submission" date="2022-10" db="EMBL/GenBank/DDBJ databases">
        <title>Adaptive evolution leads to modifications in subtelomeric GC content in a zoonotic Cryptosporidium species.</title>
        <authorList>
            <person name="Li J."/>
            <person name="Feng Y."/>
            <person name="Xiao L."/>
        </authorList>
    </citation>
    <scope>NUCLEOTIDE SEQUENCE</scope>
    <source>
        <strain evidence="1">25894</strain>
    </source>
</reference>
<name>A0ABQ8P1H5_9CRYT</name>
<comment type="caution">
    <text evidence="1">The sequence shown here is derived from an EMBL/GenBank/DDBJ whole genome shotgun (WGS) entry which is preliminary data.</text>
</comment>
<dbReference type="EMBL" id="JAPCXB010000244">
    <property type="protein sequence ID" value="KAJ1604487.1"/>
    <property type="molecule type" value="Genomic_DNA"/>
</dbReference>
<accession>A0ABQ8P1H5</accession>
<sequence>MNKINKWLQLKKLFGEGMKNMNFYYEDDIQVIKESACCRSVKRHSQRKIEVEIFGEPRIRKTCLTPRSTPIVLEINFCPIKCNSGETNLSKSMKVEWESTHDEVVTNKFAYQRNQHNGSNICEHEMSVAYLGRQNKRVYLDGDGLVYMRKNNHYNEFDSTKVNLSKRSKLEDNNLRHLNLCDESNSDKASKNQQCEDFVLTEEWLFEK</sequence>
<proteinExistence type="predicted"/>
<organism evidence="1 2">
    <name type="scientific">Cryptosporidium canis</name>
    <dbReference type="NCBI Taxonomy" id="195482"/>
    <lineage>
        <taxon>Eukaryota</taxon>
        <taxon>Sar</taxon>
        <taxon>Alveolata</taxon>
        <taxon>Apicomplexa</taxon>
        <taxon>Conoidasida</taxon>
        <taxon>Coccidia</taxon>
        <taxon>Eucoccidiorida</taxon>
        <taxon>Eimeriorina</taxon>
        <taxon>Cryptosporidiidae</taxon>
        <taxon>Cryptosporidium</taxon>
    </lineage>
</organism>